<dbReference type="AlphaFoldDB" id="A0A6G4WEI4"/>
<evidence type="ECO:0000313" key="2">
    <source>
        <dbReference type="Proteomes" id="UP001642900"/>
    </source>
</evidence>
<reference evidence="1 2" key="1">
    <citation type="submission" date="2020-02" db="EMBL/GenBank/DDBJ databases">
        <title>Genome sequence of strain CCNWXJ40-4.</title>
        <authorList>
            <person name="Gao J."/>
            <person name="Sun J."/>
        </authorList>
    </citation>
    <scope>NUCLEOTIDE SEQUENCE [LARGE SCALE GENOMIC DNA]</scope>
    <source>
        <strain evidence="1 2">CCNWXJ 40-4</strain>
    </source>
</reference>
<keyword evidence="2" id="KW-1185">Reference proteome</keyword>
<evidence type="ECO:0008006" key="3">
    <source>
        <dbReference type="Google" id="ProtNLM"/>
    </source>
</evidence>
<proteinExistence type="predicted"/>
<gene>
    <name evidence="1" type="ORF">G6N73_18860</name>
</gene>
<sequence>MGEGIVAAPVGGLAAKNRITADDVLLLRGQVFRDGVVTSEEAESLFALDVSAIEKCAEWPVFFIEAITDYIVHQEKPSGYVSAANAEWLIGVVSRDGVVDTRAELELLVTVLEKAKFSPDKLSAYALQQVMHAVVDGKGALTKGGELAPGRITRGEVDLLRRILYAFGGDGNIAITRAEAEVLLTINERAAGAQNDPSWNDLFVKAMANFVMCGSGYEAPTREKALHQDAFVDAPEAGIGSFFARMAAGSVAGILDAYSPSASIDTDWEAHNLSREAQARRAEAIDACEARWLVERIGGKPALHENERALLKFIKQVSPSIHPDLLPLIDRVA</sequence>
<dbReference type="Proteomes" id="UP001642900">
    <property type="component" value="Unassembled WGS sequence"/>
</dbReference>
<dbReference type="EMBL" id="JAAKZF010000028">
    <property type="protein sequence ID" value="NGO53202.1"/>
    <property type="molecule type" value="Genomic_DNA"/>
</dbReference>
<name>A0A6G4WEI4_9HYPH</name>
<organism evidence="1 2">
    <name type="scientific">Allomesorhizobium camelthorni</name>
    <dbReference type="NCBI Taxonomy" id="475069"/>
    <lineage>
        <taxon>Bacteria</taxon>
        <taxon>Pseudomonadati</taxon>
        <taxon>Pseudomonadota</taxon>
        <taxon>Alphaproteobacteria</taxon>
        <taxon>Hyphomicrobiales</taxon>
        <taxon>Phyllobacteriaceae</taxon>
        <taxon>Allomesorhizobium</taxon>
    </lineage>
</organism>
<dbReference type="RefSeq" id="WP_165030340.1">
    <property type="nucleotide sequence ID" value="NZ_JAAKZF010000028.1"/>
</dbReference>
<evidence type="ECO:0000313" key="1">
    <source>
        <dbReference type="EMBL" id="NGO53202.1"/>
    </source>
</evidence>
<accession>A0A6G4WEI4</accession>
<comment type="caution">
    <text evidence="1">The sequence shown here is derived from an EMBL/GenBank/DDBJ whole genome shotgun (WGS) entry which is preliminary data.</text>
</comment>
<protein>
    <recommendedName>
        <fullName evidence="3">TerB family tellurite resistance protein</fullName>
    </recommendedName>
</protein>